<reference evidence="5" key="1">
    <citation type="submission" date="2019-11" db="EMBL/GenBank/DDBJ databases">
        <title>Leishmania tarentolae CDS.</title>
        <authorList>
            <person name="Goto Y."/>
            <person name="Yamagishi J."/>
        </authorList>
    </citation>
    <scope>NUCLEOTIDE SEQUENCE [LARGE SCALE GENOMIC DNA]</scope>
    <source>
        <strain evidence="5">Parrot Tar II</strain>
    </source>
</reference>
<dbReference type="InterPro" id="IPR044831">
    <property type="entry name" value="Ccp1-like"/>
</dbReference>
<proteinExistence type="inferred from homology"/>
<evidence type="ECO:0000259" key="4">
    <source>
        <dbReference type="Pfam" id="PF00141"/>
    </source>
</evidence>
<evidence type="ECO:0000256" key="3">
    <source>
        <dbReference type="SAM" id="MobiDB-lite"/>
    </source>
</evidence>
<feature type="region of interest" description="Disordered" evidence="3">
    <location>
        <begin position="58"/>
        <end position="84"/>
    </location>
</feature>
<evidence type="ECO:0000256" key="1">
    <source>
        <dbReference type="ARBA" id="ARBA00023002"/>
    </source>
</evidence>
<gene>
    <name evidence="5" type="ORF">LtaPh_2118600</name>
</gene>
<dbReference type="AlphaFoldDB" id="A0A640KFE4"/>
<dbReference type="GO" id="GO:0020037">
    <property type="term" value="F:heme binding"/>
    <property type="evidence" value="ECO:0007669"/>
    <property type="project" value="InterPro"/>
</dbReference>
<evidence type="ECO:0000313" key="5">
    <source>
        <dbReference type="EMBL" id="GET88426.1"/>
    </source>
</evidence>
<dbReference type="SUPFAM" id="SSF48113">
    <property type="entry name" value="Heme-dependent peroxidases"/>
    <property type="match status" value="1"/>
</dbReference>
<protein>
    <recommendedName>
        <fullName evidence="4">Plant heme peroxidase family profile domain-containing protein</fullName>
    </recommendedName>
</protein>
<dbReference type="OrthoDB" id="2859658at2759"/>
<organism evidence="5 6">
    <name type="scientific">Leishmania tarentolae</name>
    <name type="common">Sauroleishmania tarentolae</name>
    <dbReference type="NCBI Taxonomy" id="5689"/>
    <lineage>
        <taxon>Eukaryota</taxon>
        <taxon>Discoba</taxon>
        <taxon>Euglenozoa</taxon>
        <taxon>Kinetoplastea</taxon>
        <taxon>Metakinetoplastina</taxon>
        <taxon>Trypanosomatida</taxon>
        <taxon>Trypanosomatidae</taxon>
        <taxon>Leishmaniinae</taxon>
        <taxon>Leishmania</taxon>
        <taxon>lizard Leishmania</taxon>
    </lineage>
</organism>
<sequence>MLRSSCCAWGRGLALREATKLLRRCSTTRSTSLLSVWSGAALLTRRFAHSASAIDSASSSSSRTRHNMFKAPPQVGPGRKDTEEANPYKSWEHLNHTWLILMCVGCLCAGWLAGHFVEVDESKIKPKYAREDVVASACAQFDFRPDLAATSIRVAFVLAARRAGFPADTVDESCAVVRGLSDMAGVMNYLSNTYPASSTEDLASLAAIAGIKYLNGPYEAILDQWKWGRNDSDTPPKRNTPKSPNQEVFSIPTILNALGSLTEAECVALLACHSVGEFHEDVSGLEGATHTGKRYVLNNRYYQFLLEHEKDFTPLTVVRTQDNKEVTALPQTLKCAYIKEKVNGKMKKRLCVINAAELEMLKKKTWREIVTRYAADEELWREQFQSAFTKMIESNFKRLRPYSDPNSA</sequence>
<dbReference type="VEuPathDB" id="TriTrypDB:LtaPh_2118600"/>
<dbReference type="InterPro" id="IPR010255">
    <property type="entry name" value="Haem_peroxidase_sf"/>
</dbReference>
<dbReference type="GO" id="GO:0034599">
    <property type="term" value="P:cellular response to oxidative stress"/>
    <property type="evidence" value="ECO:0007669"/>
    <property type="project" value="InterPro"/>
</dbReference>
<evidence type="ECO:0000256" key="2">
    <source>
        <dbReference type="RuleBase" id="RU004241"/>
    </source>
</evidence>
<dbReference type="GO" id="GO:0000302">
    <property type="term" value="P:response to reactive oxygen species"/>
    <property type="evidence" value="ECO:0007669"/>
    <property type="project" value="TreeGrafter"/>
</dbReference>
<dbReference type="Gene3D" id="1.10.420.10">
    <property type="entry name" value="Peroxidase, domain 2"/>
    <property type="match status" value="1"/>
</dbReference>
<dbReference type="GO" id="GO:0004601">
    <property type="term" value="F:peroxidase activity"/>
    <property type="evidence" value="ECO:0007669"/>
    <property type="project" value="InterPro"/>
</dbReference>
<dbReference type="GO" id="GO:0042744">
    <property type="term" value="P:hydrogen peroxide catabolic process"/>
    <property type="evidence" value="ECO:0007669"/>
    <property type="project" value="TreeGrafter"/>
</dbReference>
<name>A0A640KFE4_LEITA</name>
<comment type="similarity">
    <text evidence="2">Belongs to the peroxidase family.</text>
</comment>
<feature type="domain" description="Plant heme peroxidase family profile" evidence="4">
    <location>
        <begin position="194"/>
        <end position="375"/>
    </location>
</feature>
<dbReference type="Pfam" id="PF00141">
    <property type="entry name" value="peroxidase"/>
    <property type="match status" value="1"/>
</dbReference>
<comment type="caution">
    <text evidence="5">The sequence shown here is derived from an EMBL/GenBank/DDBJ whole genome shotgun (WGS) entry which is preliminary data.</text>
</comment>
<keyword evidence="1" id="KW-0560">Oxidoreductase</keyword>
<keyword evidence="6" id="KW-1185">Reference proteome</keyword>
<dbReference type="Gene3D" id="1.10.520.10">
    <property type="match status" value="1"/>
</dbReference>
<dbReference type="PANTHER" id="PTHR31356">
    <property type="entry name" value="THYLAKOID LUMENAL 29 KDA PROTEIN, CHLOROPLASTIC-RELATED"/>
    <property type="match status" value="1"/>
</dbReference>
<accession>A0A640KFE4</accession>
<dbReference type="PANTHER" id="PTHR31356:SF15">
    <property type="entry name" value="PLANT HEME PEROXIDASE FAMILY PROFILE DOMAIN-CONTAINING PROTEIN"/>
    <property type="match status" value="1"/>
</dbReference>
<dbReference type="Proteomes" id="UP000419144">
    <property type="component" value="Unassembled WGS sequence"/>
</dbReference>
<dbReference type="InterPro" id="IPR002016">
    <property type="entry name" value="Haem_peroxidase"/>
</dbReference>
<dbReference type="EMBL" id="BLBS01000028">
    <property type="protein sequence ID" value="GET88426.1"/>
    <property type="molecule type" value="Genomic_DNA"/>
</dbReference>
<evidence type="ECO:0000313" key="6">
    <source>
        <dbReference type="Proteomes" id="UP000419144"/>
    </source>
</evidence>